<evidence type="ECO:0000313" key="2">
    <source>
        <dbReference type="Proteomes" id="UP000886998"/>
    </source>
</evidence>
<protein>
    <submittedName>
        <fullName evidence="1">Uncharacterized protein</fullName>
    </submittedName>
</protein>
<dbReference type="AlphaFoldDB" id="A0A8X6M773"/>
<organism evidence="1 2">
    <name type="scientific">Trichonephila inaurata madagascariensis</name>
    <dbReference type="NCBI Taxonomy" id="2747483"/>
    <lineage>
        <taxon>Eukaryota</taxon>
        <taxon>Metazoa</taxon>
        <taxon>Ecdysozoa</taxon>
        <taxon>Arthropoda</taxon>
        <taxon>Chelicerata</taxon>
        <taxon>Arachnida</taxon>
        <taxon>Araneae</taxon>
        <taxon>Araneomorphae</taxon>
        <taxon>Entelegynae</taxon>
        <taxon>Araneoidea</taxon>
        <taxon>Nephilidae</taxon>
        <taxon>Trichonephila</taxon>
        <taxon>Trichonephila inaurata</taxon>
    </lineage>
</organism>
<reference evidence="1" key="1">
    <citation type="submission" date="2020-08" db="EMBL/GenBank/DDBJ databases">
        <title>Multicomponent nature underlies the extraordinary mechanical properties of spider dragline silk.</title>
        <authorList>
            <person name="Kono N."/>
            <person name="Nakamura H."/>
            <person name="Mori M."/>
            <person name="Yoshida Y."/>
            <person name="Ohtoshi R."/>
            <person name="Malay A.D."/>
            <person name="Moran D.A.P."/>
            <person name="Tomita M."/>
            <person name="Numata K."/>
            <person name="Arakawa K."/>
        </authorList>
    </citation>
    <scope>NUCLEOTIDE SEQUENCE</scope>
</reference>
<gene>
    <name evidence="1" type="ORF">TNIN_366571</name>
</gene>
<proteinExistence type="predicted"/>
<keyword evidence="2" id="KW-1185">Reference proteome</keyword>
<evidence type="ECO:0000313" key="1">
    <source>
        <dbReference type="EMBL" id="GFS28904.1"/>
    </source>
</evidence>
<sequence>MKKGTRNIKCGNDGRNRFPRKACEQLPLKKVNSECPSLGPKISKRCSHAENLISITTTLRRANEDARIQYIDPSDGVTT</sequence>
<accession>A0A8X6M773</accession>
<comment type="caution">
    <text evidence="1">The sequence shown here is derived from an EMBL/GenBank/DDBJ whole genome shotgun (WGS) entry which is preliminary data.</text>
</comment>
<name>A0A8X6M773_9ARAC</name>
<dbReference type="Proteomes" id="UP000886998">
    <property type="component" value="Unassembled WGS sequence"/>
</dbReference>
<dbReference type="EMBL" id="BMAV01023954">
    <property type="protein sequence ID" value="GFS28904.1"/>
    <property type="molecule type" value="Genomic_DNA"/>
</dbReference>